<accession>A0A9P6TH25</accession>
<evidence type="ECO:0000313" key="2">
    <source>
        <dbReference type="Proteomes" id="UP000886653"/>
    </source>
</evidence>
<proteinExistence type="predicted"/>
<gene>
    <name evidence="1" type="ORF">CROQUDRAFT_88171</name>
</gene>
<dbReference type="AlphaFoldDB" id="A0A9P6TH25"/>
<comment type="caution">
    <text evidence="1">The sequence shown here is derived from an EMBL/GenBank/DDBJ whole genome shotgun (WGS) entry which is preliminary data.</text>
</comment>
<reference evidence="1" key="1">
    <citation type="submission" date="2013-11" db="EMBL/GenBank/DDBJ databases">
        <title>Genome sequence of the fusiform rust pathogen reveals effectors for host alternation and coevolution with pine.</title>
        <authorList>
            <consortium name="DOE Joint Genome Institute"/>
            <person name="Smith K."/>
            <person name="Pendleton A."/>
            <person name="Kubisiak T."/>
            <person name="Anderson C."/>
            <person name="Salamov A."/>
            <person name="Aerts A."/>
            <person name="Riley R."/>
            <person name="Clum A."/>
            <person name="Lindquist E."/>
            <person name="Ence D."/>
            <person name="Campbell M."/>
            <person name="Kronenberg Z."/>
            <person name="Feau N."/>
            <person name="Dhillon B."/>
            <person name="Hamelin R."/>
            <person name="Burleigh J."/>
            <person name="Smith J."/>
            <person name="Yandell M."/>
            <person name="Nelson C."/>
            <person name="Grigoriev I."/>
            <person name="Davis J."/>
        </authorList>
    </citation>
    <scope>NUCLEOTIDE SEQUENCE</scope>
    <source>
        <strain evidence="1">G11</strain>
    </source>
</reference>
<name>A0A9P6TH25_9BASI</name>
<sequence>MTSKSSRMRRLAISTFGCRANFTLIFDLRRFFLKNDPHYPVREGTLGQILEQLPLLEMLSCTGIKRYTEEFLDVEAEETLLGFCSLEAGAQSLEDPLLQELYDEGCAQALEERATEHDWMTKNPLRLPALTTLKLRNDSRTDFLPTFSRTYILWSTSTFPRTFGSHSRTLSVLLLGRVPHDNSGKES</sequence>
<dbReference type="EMBL" id="MU167220">
    <property type="protein sequence ID" value="KAG0150368.1"/>
    <property type="molecule type" value="Genomic_DNA"/>
</dbReference>
<protein>
    <submittedName>
        <fullName evidence="1">Uncharacterized protein</fullName>
    </submittedName>
</protein>
<evidence type="ECO:0000313" key="1">
    <source>
        <dbReference type="EMBL" id="KAG0150368.1"/>
    </source>
</evidence>
<keyword evidence="2" id="KW-1185">Reference proteome</keyword>
<organism evidence="1 2">
    <name type="scientific">Cronartium quercuum f. sp. fusiforme G11</name>
    <dbReference type="NCBI Taxonomy" id="708437"/>
    <lineage>
        <taxon>Eukaryota</taxon>
        <taxon>Fungi</taxon>
        <taxon>Dikarya</taxon>
        <taxon>Basidiomycota</taxon>
        <taxon>Pucciniomycotina</taxon>
        <taxon>Pucciniomycetes</taxon>
        <taxon>Pucciniales</taxon>
        <taxon>Coleosporiaceae</taxon>
        <taxon>Cronartium</taxon>
    </lineage>
</organism>
<dbReference type="Proteomes" id="UP000886653">
    <property type="component" value="Unassembled WGS sequence"/>
</dbReference>